<reference evidence="3" key="1">
    <citation type="submission" date="2023-02" db="EMBL/GenBank/DDBJ databases">
        <title>Genome of toxic invasive species Heracleum sosnowskyi carries increased number of genes despite the absence of recent whole-genome duplications.</title>
        <authorList>
            <person name="Schelkunov M."/>
            <person name="Shtratnikova V."/>
            <person name="Makarenko M."/>
            <person name="Klepikova A."/>
            <person name="Omelchenko D."/>
            <person name="Novikova G."/>
            <person name="Obukhova E."/>
            <person name="Bogdanov V."/>
            <person name="Penin A."/>
            <person name="Logacheva M."/>
        </authorList>
    </citation>
    <scope>NUCLEOTIDE SEQUENCE</scope>
    <source>
        <strain evidence="3">Hsosn_3</strain>
        <tissue evidence="3">Leaf</tissue>
    </source>
</reference>
<name>A0AAD8HVN8_9APIA</name>
<evidence type="ECO:0000259" key="2">
    <source>
        <dbReference type="Pfam" id="PF03732"/>
    </source>
</evidence>
<evidence type="ECO:0000313" key="3">
    <source>
        <dbReference type="EMBL" id="KAK1374332.1"/>
    </source>
</evidence>
<dbReference type="EMBL" id="JAUIZM010000007">
    <property type="protein sequence ID" value="KAK1374332.1"/>
    <property type="molecule type" value="Genomic_DNA"/>
</dbReference>
<gene>
    <name evidence="3" type="ORF">POM88_030525</name>
</gene>
<feature type="region of interest" description="Disordered" evidence="1">
    <location>
        <begin position="381"/>
        <end position="413"/>
    </location>
</feature>
<comment type="caution">
    <text evidence="3">The sequence shown here is derived from an EMBL/GenBank/DDBJ whole genome shotgun (WGS) entry which is preliminary data.</text>
</comment>
<reference evidence="3" key="2">
    <citation type="submission" date="2023-05" db="EMBL/GenBank/DDBJ databases">
        <authorList>
            <person name="Schelkunov M.I."/>
        </authorList>
    </citation>
    <scope>NUCLEOTIDE SEQUENCE</scope>
    <source>
        <strain evidence="3">Hsosn_3</strain>
        <tissue evidence="3">Leaf</tissue>
    </source>
</reference>
<evidence type="ECO:0000256" key="1">
    <source>
        <dbReference type="SAM" id="MobiDB-lite"/>
    </source>
</evidence>
<evidence type="ECO:0000313" key="4">
    <source>
        <dbReference type="Proteomes" id="UP001237642"/>
    </source>
</evidence>
<dbReference type="InterPro" id="IPR005162">
    <property type="entry name" value="Retrotrans_gag_dom"/>
</dbReference>
<accession>A0AAD8HVN8</accession>
<dbReference type="AlphaFoldDB" id="A0AAD8HVN8"/>
<feature type="region of interest" description="Disordered" evidence="1">
    <location>
        <begin position="1"/>
        <end position="21"/>
    </location>
</feature>
<protein>
    <recommendedName>
        <fullName evidence="2">Retrotransposon gag domain-containing protein</fullName>
    </recommendedName>
</protein>
<dbReference type="PANTHER" id="PTHR33223">
    <property type="entry name" value="CCHC-TYPE DOMAIN-CONTAINING PROTEIN"/>
    <property type="match status" value="1"/>
</dbReference>
<organism evidence="3 4">
    <name type="scientific">Heracleum sosnowskyi</name>
    <dbReference type="NCBI Taxonomy" id="360622"/>
    <lineage>
        <taxon>Eukaryota</taxon>
        <taxon>Viridiplantae</taxon>
        <taxon>Streptophyta</taxon>
        <taxon>Embryophyta</taxon>
        <taxon>Tracheophyta</taxon>
        <taxon>Spermatophyta</taxon>
        <taxon>Magnoliopsida</taxon>
        <taxon>eudicotyledons</taxon>
        <taxon>Gunneridae</taxon>
        <taxon>Pentapetalae</taxon>
        <taxon>asterids</taxon>
        <taxon>campanulids</taxon>
        <taxon>Apiales</taxon>
        <taxon>Apiaceae</taxon>
        <taxon>Apioideae</taxon>
        <taxon>apioid superclade</taxon>
        <taxon>Tordylieae</taxon>
        <taxon>Tordyliinae</taxon>
        <taxon>Heracleum</taxon>
    </lineage>
</organism>
<sequence>MPRSTEEVDTTPPSPNSGITLQQFIDQRRKEKQQKLSDSKIKMADLPVKSLKNYSQPSPSGVPTGLAMPAIQAANFEIKPALFTMIQQNQFAGLPSEDPTLHLQRTDELVDKMTAFKQEYGESLRDAWERFKDLQRACPHHGLEKWFLLKRFYNGLDPETKGTVDNAAGGVFLDKGVDEAHNFLANLAANHFSNPRALRKGGKLEVDAYSLLSSQLAALTQEISSLKTTHTSTPPPPMSINALSSMAPMNNPVCEVCGIQGHLATICSQHMHHRPPLLRSITTTTTPGINRARGFLPQNHLAFLVLDHLHRRLPPVLHTCIAHLCCVSSTPRDTALIQPHGLHEYCRNIRNNQLLNWFSSNLSLGVYVNCIQASSLSAPTMGRSSAPSSAPPNKKQKQSSIAPSSAAPSSRASTVVSQRYPAVKGILQSRLWGKHNALAELSHKLEKVGWTDLLIMDEPSYSTLTYEFLSSFTVTSEGSLSFRIANQSHVITKAELATMFGWQLVEQHPLPEDYATPCWLKITGLPSTESYKAQSASASAIISHCYRYFARLLSFTMFGRAESLLIERFLYHAQKRKGALVMGGFITRIAEELAIFDRTTTNLKVMEGWSSELDSEYLIGMKMLRRSGKAVHAVPHKRHDVEPMEELAEPAQTLEEQVAEIKANQIQIIQSQERMGKQLDDISASIQRYFSDPTP</sequence>
<dbReference type="PANTHER" id="PTHR33223:SF11">
    <property type="entry name" value="ELEMENT PROTEIN, PUTATIVE-RELATED"/>
    <property type="match status" value="1"/>
</dbReference>
<dbReference type="Pfam" id="PF03732">
    <property type="entry name" value="Retrotrans_gag"/>
    <property type="match status" value="1"/>
</dbReference>
<feature type="compositionally biased region" description="Low complexity" evidence="1">
    <location>
        <begin position="384"/>
        <end position="413"/>
    </location>
</feature>
<proteinExistence type="predicted"/>
<keyword evidence="4" id="KW-1185">Reference proteome</keyword>
<feature type="domain" description="Retrotransposon gag" evidence="2">
    <location>
        <begin position="103"/>
        <end position="158"/>
    </location>
</feature>
<dbReference type="Proteomes" id="UP001237642">
    <property type="component" value="Unassembled WGS sequence"/>
</dbReference>